<evidence type="ECO:0000256" key="6">
    <source>
        <dbReference type="ARBA" id="ARBA00023034"/>
    </source>
</evidence>
<reference evidence="11" key="1">
    <citation type="submission" date="2025-08" db="UniProtKB">
        <authorList>
            <consortium name="RefSeq"/>
        </authorList>
    </citation>
    <scope>IDENTIFICATION</scope>
    <source>
        <tissue evidence="11">Muscle</tissue>
    </source>
</reference>
<dbReference type="RefSeq" id="XP_033355025.1">
    <property type="nucleotide sequence ID" value="XM_033499134.1"/>
</dbReference>
<dbReference type="Pfam" id="PF03567">
    <property type="entry name" value="Sulfotransfer_2"/>
    <property type="match status" value="1"/>
</dbReference>
<dbReference type="Proteomes" id="UP000504631">
    <property type="component" value="Unplaced"/>
</dbReference>
<comment type="subcellular location">
    <subcellularLocation>
        <location evidence="1 9">Golgi apparatus membrane</location>
        <topology evidence="1 9">Single-pass type II membrane protein</topology>
    </subcellularLocation>
</comment>
<dbReference type="GeneID" id="117236299"/>
<dbReference type="KEGG" id="bvk:117236299"/>
<keyword evidence="6 9" id="KW-0333">Golgi apparatus</keyword>
<evidence type="ECO:0000256" key="8">
    <source>
        <dbReference type="ARBA" id="ARBA00023180"/>
    </source>
</evidence>
<dbReference type="InterPro" id="IPR018011">
    <property type="entry name" value="Carb_sulfotrans_8-10"/>
</dbReference>
<comment type="similarity">
    <text evidence="2 9">Belongs to the sulfotransferase 2 family.</text>
</comment>
<evidence type="ECO:0000256" key="4">
    <source>
        <dbReference type="ARBA" id="ARBA00022692"/>
    </source>
</evidence>
<keyword evidence="3 9" id="KW-0808">Transferase</keyword>
<name>A0A6J3KPQ1_9HYME</name>
<keyword evidence="8 9" id="KW-0325">Glycoprotein</keyword>
<evidence type="ECO:0000313" key="10">
    <source>
        <dbReference type="Proteomes" id="UP000504631"/>
    </source>
</evidence>
<dbReference type="GO" id="GO:0016051">
    <property type="term" value="P:carbohydrate biosynthetic process"/>
    <property type="evidence" value="ECO:0007669"/>
    <property type="project" value="InterPro"/>
</dbReference>
<evidence type="ECO:0000256" key="1">
    <source>
        <dbReference type="ARBA" id="ARBA00004323"/>
    </source>
</evidence>
<keyword evidence="5 9" id="KW-1133">Transmembrane helix</keyword>
<keyword evidence="4 9" id="KW-0812">Transmembrane</keyword>
<dbReference type="GO" id="GO:0008146">
    <property type="term" value="F:sulfotransferase activity"/>
    <property type="evidence" value="ECO:0007669"/>
    <property type="project" value="InterPro"/>
</dbReference>
<accession>A0A6J3KPQ1</accession>
<feature type="transmembrane region" description="Helical" evidence="9">
    <location>
        <begin position="20"/>
        <end position="43"/>
    </location>
</feature>
<evidence type="ECO:0000256" key="2">
    <source>
        <dbReference type="ARBA" id="ARBA00006339"/>
    </source>
</evidence>
<keyword evidence="9" id="KW-0119">Carbohydrate metabolism</keyword>
<proteinExistence type="inferred from homology"/>
<gene>
    <name evidence="11" type="primary">LOC117236299</name>
</gene>
<keyword evidence="10" id="KW-1185">Reference proteome</keyword>
<dbReference type="GO" id="GO:0000139">
    <property type="term" value="C:Golgi membrane"/>
    <property type="evidence" value="ECO:0007669"/>
    <property type="project" value="UniProtKB-SubCell"/>
</dbReference>
<protein>
    <recommendedName>
        <fullName evidence="9">Carbohydrate sulfotransferase</fullName>
        <ecNumber evidence="9">2.8.2.-</ecNumber>
    </recommendedName>
</protein>
<evidence type="ECO:0000256" key="5">
    <source>
        <dbReference type="ARBA" id="ARBA00022989"/>
    </source>
</evidence>
<organism evidence="10 11">
    <name type="scientific">Bombus vosnesenskii</name>
    <dbReference type="NCBI Taxonomy" id="207650"/>
    <lineage>
        <taxon>Eukaryota</taxon>
        <taxon>Metazoa</taxon>
        <taxon>Ecdysozoa</taxon>
        <taxon>Arthropoda</taxon>
        <taxon>Hexapoda</taxon>
        <taxon>Insecta</taxon>
        <taxon>Pterygota</taxon>
        <taxon>Neoptera</taxon>
        <taxon>Endopterygota</taxon>
        <taxon>Hymenoptera</taxon>
        <taxon>Apocrita</taxon>
        <taxon>Aculeata</taxon>
        <taxon>Apoidea</taxon>
        <taxon>Anthophila</taxon>
        <taxon>Apidae</taxon>
        <taxon>Bombus</taxon>
        <taxon>Pyrobombus</taxon>
    </lineage>
</organism>
<dbReference type="InterPro" id="IPR005331">
    <property type="entry name" value="Sulfotransferase"/>
</dbReference>
<evidence type="ECO:0000256" key="7">
    <source>
        <dbReference type="ARBA" id="ARBA00023136"/>
    </source>
</evidence>
<sequence>MYVFTNMFSGLQRQLILLKLVMIFVIIFMLFILLLSLLCNSYLHASKHVKIANYISNENYKHRNLISNKSTIALFSIEEMRNIRMELKSRKNELEQYCKIIGRTSSNLDNVLSNMIIDTTHGLSWCPIYKAASSTWMKHFATLGGVLTESAMELIRKNILQINTIVRKAFPRDRDVKKVYQKLNTTTKFLIVRHPFERLVSAYRDKLEHIEGRDYYYKRFGRHIAHKYHRYRKPNETKLEPTFTEFLRFIVEEKYFDEHWAPFIDTCEPCLIQYNYILKFDTFDRDQKFLIQELGLNEYLYEKNDLKNINPRGVTTTTLVKQYMQNVPRSLLDEINKVYEHDFKLFSYLPI</sequence>
<dbReference type="EC" id="2.8.2.-" evidence="9"/>
<evidence type="ECO:0000256" key="9">
    <source>
        <dbReference type="RuleBase" id="RU364020"/>
    </source>
</evidence>
<evidence type="ECO:0000256" key="3">
    <source>
        <dbReference type="ARBA" id="ARBA00022679"/>
    </source>
</evidence>
<dbReference type="AlphaFoldDB" id="A0A6J3KPQ1"/>
<dbReference type="PANTHER" id="PTHR12137:SF63">
    <property type="entry name" value="CARBOHYDRATE SULFOTRANSFERASE"/>
    <property type="match status" value="1"/>
</dbReference>
<keyword evidence="7 9" id="KW-0472">Membrane</keyword>
<dbReference type="PANTHER" id="PTHR12137">
    <property type="entry name" value="CARBOHYDRATE SULFOTRANSFERASE"/>
    <property type="match status" value="1"/>
</dbReference>
<evidence type="ECO:0000313" key="11">
    <source>
        <dbReference type="RefSeq" id="XP_033355025.1"/>
    </source>
</evidence>
<keyword evidence="9" id="KW-0735">Signal-anchor</keyword>